<proteinExistence type="predicted"/>
<name>A0A250IS32_9BACT</name>
<evidence type="ECO:0000313" key="2">
    <source>
        <dbReference type="Proteomes" id="UP000217289"/>
    </source>
</evidence>
<dbReference type="KEGG" id="mbd:MEBOL_007554"/>
<gene>
    <name evidence="1" type="ORF">MEBOL_007554</name>
</gene>
<organism evidence="1 2">
    <name type="scientific">Melittangium boletus DSM 14713</name>
    <dbReference type="NCBI Taxonomy" id="1294270"/>
    <lineage>
        <taxon>Bacteria</taxon>
        <taxon>Pseudomonadati</taxon>
        <taxon>Myxococcota</taxon>
        <taxon>Myxococcia</taxon>
        <taxon>Myxococcales</taxon>
        <taxon>Cystobacterineae</taxon>
        <taxon>Archangiaceae</taxon>
        <taxon>Melittangium</taxon>
    </lineage>
</organism>
<dbReference type="AlphaFoldDB" id="A0A250IS32"/>
<dbReference type="EMBL" id="CP022163">
    <property type="protein sequence ID" value="ATB34053.1"/>
    <property type="molecule type" value="Genomic_DNA"/>
</dbReference>
<evidence type="ECO:0008006" key="3">
    <source>
        <dbReference type="Google" id="ProtNLM"/>
    </source>
</evidence>
<accession>A0A250IS32</accession>
<dbReference type="RefSeq" id="WP_245919233.1">
    <property type="nucleotide sequence ID" value="NZ_CP022163.1"/>
</dbReference>
<reference evidence="1 2" key="1">
    <citation type="submission" date="2017-06" db="EMBL/GenBank/DDBJ databases">
        <authorList>
            <person name="Kim H.J."/>
            <person name="Triplett B.A."/>
        </authorList>
    </citation>
    <scope>NUCLEOTIDE SEQUENCE [LARGE SCALE GENOMIC DNA]</scope>
    <source>
        <strain evidence="1 2">DSM 14713</strain>
    </source>
</reference>
<protein>
    <recommendedName>
        <fullName evidence="3">DUF2380 domain-containing protein</fullName>
    </recommendedName>
</protein>
<sequence length="507" mass="54652">MPTTSHMRLFARRRMIERGGNVLPLTLAFAVLLTGCATSSPRGGLLSGHGQGQGDQRASSPFVLAEATGGSGGFVAESPVVGSTVDAMEPGRRSATEAHQAALGVIDEVSGSLGRIALSLSRLKASQMGIGGQIDGFFSPYVAYGVQQRQWLDAALGGAAQLAHTASQVDDPDMQLALLRLSGPRLEAALSGTLLLSAWLDFLHFTDVVLQHCPFYSVERLLMDLEGVHKRLEPSMKALASLEPGRVESTASALPVLMGELSRDYTSTRDAVRVSTERVGQLILAAQLVEMLTQVSMMKLSLPRLPPAAPVTLGVGLVMGSNGVMMGSQLVVSAEWVEMMRRLVRAGVLSAPVVGAAVRIHAGQVMMSQRHDELPQGVRDALGDGPEVRAMHPTGRAGAGMAEAPKHHVLPREHRGWFEQRGFTGDMSIDQFCVRMEQAGHEAIHGGGNWRLGRTWPGEWNQMIMKVLQKAENRAGRMLNPSEVLKVVAEYMKEYKIPLTFTHWRGP</sequence>
<dbReference type="Proteomes" id="UP000217289">
    <property type="component" value="Chromosome"/>
</dbReference>
<evidence type="ECO:0000313" key="1">
    <source>
        <dbReference type="EMBL" id="ATB34053.1"/>
    </source>
</evidence>
<keyword evidence="2" id="KW-1185">Reference proteome</keyword>